<proteinExistence type="predicted"/>
<name>A0ABP5IV91_9ACTN</name>
<gene>
    <name evidence="3" type="ORF">GCM10009802_02030</name>
</gene>
<evidence type="ECO:0000259" key="2">
    <source>
        <dbReference type="Pfam" id="PF01979"/>
    </source>
</evidence>
<dbReference type="Gene3D" id="3.20.20.140">
    <property type="entry name" value="Metal-dependent hydrolases"/>
    <property type="match status" value="2"/>
</dbReference>
<dbReference type="SUPFAM" id="SSF69304">
    <property type="entry name" value="Tricorn protease N-terminal domain"/>
    <property type="match status" value="1"/>
</dbReference>
<dbReference type="SUPFAM" id="SSF51556">
    <property type="entry name" value="Metallo-dependent hydrolases"/>
    <property type="match status" value="1"/>
</dbReference>
<dbReference type="RefSeq" id="WP_344286809.1">
    <property type="nucleotide sequence ID" value="NZ_BAAAPF010000002.1"/>
</dbReference>
<dbReference type="EMBL" id="BAAAPF010000002">
    <property type="protein sequence ID" value="GAA2107175.1"/>
    <property type="molecule type" value="Genomic_DNA"/>
</dbReference>
<comment type="caution">
    <text evidence="3">The sequence shown here is derived from an EMBL/GenBank/DDBJ whole genome shotgun (WGS) entry which is preliminary data.</text>
</comment>
<feature type="region of interest" description="Disordered" evidence="1">
    <location>
        <begin position="576"/>
        <end position="597"/>
    </location>
</feature>
<dbReference type="InterPro" id="IPR011659">
    <property type="entry name" value="WD40"/>
</dbReference>
<evidence type="ECO:0000313" key="3">
    <source>
        <dbReference type="EMBL" id="GAA2107175.1"/>
    </source>
</evidence>
<dbReference type="InterPro" id="IPR011059">
    <property type="entry name" value="Metal-dep_hydrolase_composite"/>
</dbReference>
<evidence type="ECO:0000256" key="1">
    <source>
        <dbReference type="SAM" id="MobiDB-lite"/>
    </source>
</evidence>
<dbReference type="Pfam" id="PF07676">
    <property type="entry name" value="PD40"/>
    <property type="match status" value="7"/>
</dbReference>
<dbReference type="SUPFAM" id="SSF51338">
    <property type="entry name" value="Composite domain of metallo-dependent hydrolases"/>
    <property type="match status" value="1"/>
</dbReference>
<reference evidence="4" key="1">
    <citation type="journal article" date="2019" name="Int. J. Syst. Evol. Microbiol.">
        <title>The Global Catalogue of Microorganisms (GCM) 10K type strain sequencing project: providing services to taxonomists for standard genome sequencing and annotation.</title>
        <authorList>
            <consortium name="The Broad Institute Genomics Platform"/>
            <consortium name="The Broad Institute Genome Sequencing Center for Infectious Disease"/>
            <person name="Wu L."/>
            <person name="Ma J."/>
        </authorList>
    </citation>
    <scope>NUCLEOTIDE SEQUENCE [LARGE SCALE GENOMIC DNA]</scope>
    <source>
        <strain evidence="4">JCM 15481</strain>
    </source>
</reference>
<dbReference type="Gene3D" id="2.30.40.10">
    <property type="entry name" value="Urease, subunit C, domain 1"/>
    <property type="match status" value="2"/>
</dbReference>
<dbReference type="Gene3D" id="2.120.10.60">
    <property type="entry name" value="Tricorn protease N-terminal domain"/>
    <property type="match status" value="1"/>
</dbReference>
<accession>A0ABP5IV91</accession>
<dbReference type="InterPro" id="IPR006311">
    <property type="entry name" value="TAT_signal"/>
</dbReference>
<dbReference type="PANTHER" id="PTHR43135:SF3">
    <property type="entry name" value="ALPHA-D-RIBOSE 1-METHYLPHOSPHONATE 5-TRIPHOSPHATE DIPHOSPHATASE"/>
    <property type="match status" value="1"/>
</dbReference>
<dbReference type="Proteomes" id="UP001500443">
    <property type="component" value="Unassembled WGS sequence"/>
</dbReference>
<dbReference type="SUPFAM" id="SSF82171">
    <property type="entry name" value="DPP6 N-terminal domain-like"/>
    <property type="match status" value="1"/>
</dbReference>
<dbReference type="PROSITE" id="PS51318">
    <property type="entry name" value="TAT"/>
    <property type="match status" value="1"/>
</dbReference>
<sequence>MDAAEPFDLSRRRFLRATAAAGAVTTTGAVLDAPGAVGRAAAGATLSFLSFTAATNGSAALAPDGDHLVAEVQNVLWSIPRSDGKAVALTTAGLEPSRPHFAPDGSRLVVCAYRGGGFHLWTLRPDGSGLAQLTDGPWDDRAPAWSPDGTRIAFCTERGGDAVAGSPYRIWVLQVATGELTQLTGLPDQPGPHQGGAWEDFDPAWSPDGARVFFVRAAVGSRGPLAARTVASVAAPAPGEVRVEHTETTESQVMAPAVSPGGRLAYLRTTTAPSASCTLVVDGAPVDVGSGGAGDADVAPVPPRWISGEELLLTAGGQFRILNPAVPSRAETVPFTAELPVERPRYRAKEYDFEDGGVRRVRAVHLPALSPDGRRLAFCALGALWIADTTGGRRPRKVLQADRTRYVHAPAWTPDGRGLVYADDRDGLFAVRRRDLASGEETVLARGGRVFPALSPGGRRLACIDMTGNLVVSDPDSGTEEVLAAPLGAGGLPGRPTWSPDGRYLALCDRNRLNQRFREGYNLIRVVDAASGAARLHPVAPHTSISDRYDSGPVWSPDGRWLAVVAESALWLLPVRPDGTPDGTPRQLTDEAADHPSFSGDGRQLAYLSAGRVRLVDLATGAARTVRVPLDYRRPVAPDTVLHAGRLWDGTSDAVRDDADLVIRRGRIAAVAPHRAGRPAARRVDASARTVIPGLWDAHCHPWQSTYGGRQTALQLAYGITTALSLGGFAYEQARIREAADAGDLAGPRLLATGELLDGARVAYSMSRAHGTRAGLRRSLARAEGLDWDFIKTYVRAPGWVMAQAAAFAHERLGVRSGSHLCSPGVQLGQDLTTHLQATQRLEFGHATTATGRSYADLIEIYTATGDFHLVATPFPALALLGADPALAADPRVTALMPPWDTAAVEQRAGQPPTTAELATLATEMDVYRRVLAAGGLVALGTDQPLVPVGLHLHLALRALHRSGLSAAEALRTATVLPARVFGAAGHLGTLEPGKYADLTVIDGDPFTDFATLVRTEAVLRGGRPFTQADLVRSFEPAAALRDSGHSAATGEDWLEAGRLMRAR</sequence>
<organism evidence="3 4">
    <name type="scientific">Streptomyces synnematoformans</name>
    <dbReference type="NCBI Taxonomy" id="415721"/>
    <lineage>
        <taxon>Bacteria</taxon>
        <taxon>Bacillati</taxon>
        <taxon>Actinomycetota</taxon>
        <taxon>Actinomycetes</taxon>
        <taxon>Kitasatosporales</taxon>
        <taxon>Streptomycetaceae</taxon>
        <taxon>Streptomyces</taxon>
    </lineage>
</organism>
<protein>
    <submittedName>
        <fullName evidence="3">Amidohydrolase family protein</fullName>
    </submittedName>
</protein>
<dbReference type="Gene3D" id="2.120.10.30">
    <property type="entry name" value="TolB, C-terminal domain"/>
    <property type="match status" value="2"/>
</dbReference>
<dbReference type="InterPro" id="IPR011042">
    <property type="entry name" value="6-blade_b-propeller_TolB-like"/>
</dbReference>
<dbReference type="InterPro" id="IPR051781">
    <property type="entry name" value="Metallo-dep_Hydrolase"/>
</dbReference>
<evidence type="ECO:0000313" key="4">
    <source>
        <dbReference type="Proteomes" id="UP001500443"/>
    </source>
</evidence>
<keyword evidence="4" id="KW-1185">Reference proteome</keyword>
<dbReference type="PANTHER" id="PTHR43135">
    <property type="entry name" value="ALPHA-D-RIBOSE 1-METHYLPHOSPHONATE 5-TRIPHOSPHATE DIPHOSPHATASE"/>
    <property type="match status" value="1"/>
</dbReference>
<dbReference type="Pfam" id="PF01979">
    <property type="entry name" value="Amidohydro_1"/>
    <property type="match status" value="1"/>
</dbReference>
<dbReference type="InterPro" id="IPR032466">
    <property type="entry name" value="Metal_Hydrolase"/>
</dbReference>
<feature type="domain" description="Amidohydrolase-related" evidence="2">
    <location>
        <begin position="921"/>
        <end position="1017"/>
    </location>
</feature>
<dbReference type="InterPro" id="IPR006680">
    <property type="entry name" value="Amidohydro-rel"/>
</dbReference>